<reference evidence="2" key="1">
    <citation type="journal article" date="2019" name="Int. J. Syst. Evol. Microbiol.">
        <title>The Global Catalogue of Microorganisms (GCM) 10K type strain sequencing project: providing services to taxonomists for standard genome sequencing and annotation.</title>
        <authorList>
            <consortium name="The Broad Institute Genomics Platform"/>
            <consortium name="The Broad Institute Genome Sequencing Center for Infectious Disease"/>
            <person name="Wu L."/>
            <person name="Ma J."/>
        </authorList>
    </citation>
    <scope>NUCLEOTIDE SEQUENCE [LARGE SCALE GENOMIC DNA]</scope>
    <source>
        <strain evidence="2">JCM 31405</strain>
    </source>
</reference>
<sequence length="298" mass="31339">MRAFSDAWARRALQCRAVRGLQVAWLAGLLWSGAQAMVLVPPVTVVPGMEAPARRSVPTGTWVPVGSGEALSLLRVPRACGSSCALVVVSHPRGQSAAHLRDSASVAVLTAALIHAGFAVLLSGDGGPTSWGSPAGLAGLGEVHARATELFGWSGRTYALGLSMGGLMALRSALPGAPYPVEGVALIDGWVDLRVAWGSALSRREEIMSAYGLSDPPEDLNPAWLARTWGRRPLLVFGSPDDRTVPFARNGEALWLEAADPDVGGLVRLTGGHLGGNRFTADVARQVVVFFRVLEGRR</sequence>
<dbReference type="Gene3D" id="3.40.50.1820">
    <property type="entry name" value="alpha/beta hydrolase"/>
    <property type="match status" value="1"/>
</dbReference>
<comment type="caution">
    <text evidence="1">The sequence shown here is derived from an EMBL/GenBank/DDBJ whole genome shotgun (WGS) entry which is preliminary data.</text>
</comment>
<evidence type="ECO:0000313" key="2">
    <source>
        <dbReference type="Proteomes" id="UP000644548"/>
    </source>
</evidence>
<protein>
    <submittedName>
        <fullName evidence="1">Alpha/beta hydrolase</fullName>
    </submittedName>
</protein>
<dbReference type="EMBL" id="BMQN01000001">
    <property type="protein sequence ID" value="GGR83608.1"/>
    <property type="molecule type" value="Genomic_DNA"/>
</dbReference>
<dbReference type="SUPFAM" id="SSF53474">
    <property type="entry name" value="alpha/beta-Hydrolases"/>
    <property type="match status" value="1"/>
</dbReference>
<dbReference type="InterPro" id="IPR029058">
    <property type="entry name" value="AB_hydrolase_fold"/>
</dbReference>
<keyword evidence="2" id="KW-1185">Reference proteome</keyword>
<evidence type="ECO:0000313" key="1">
    <source>
        <dbReference type="EMBL" id="GGR83608.1"/>
    </source>
</evidence>
<organism evidence="1 2">
    <name type="scientific">Deinococcus sedimenti</name>
    <dbReference type="NCBI Taxonomy" id="1867090"/>
    <lineage>
        <taxon>Bacteria</taxon>
        <taxon>Thermotogati</taxon>
        <taxon>Deinococcota</taxon>
        <taxon>Deinococci</taxon>
        <taxon>Deinococcales</taxon>
        <taxon>Deinococcaceae</taxon>
        <taxon>Deinococcus</taxon>
    </lineage>
</organism>
<dbReference type="GO" id="GO:0016787">
    <property type="term" value="F:hydrolase activity"/>
    <property type="evidence" value="ECO:0007669"/>
    <property type="project" value="UniProtKB-KW"/>
</dbReference>
<proteinExistence type="predicted"/>
<accession>A0ABQ2S2T2</accession>
<dbReference type="Proteomes" id="UP000644548">
    <property type="component" value="Unassembled WGS sequence"/>
</dbReference>
<gene>
    <name evidence="1" type="ORF">GCM10008960_08340</name>
</gene>
<keyword evidence="1" id="KW-0378">Hydrolase</keyword>
<name>A0ABQ2S2T2_9DEIO</name>